<evidence type="ECO:0000256" key="1">
    <source>
        <dbReference type="ARBA" id="ARBA00022491"/>
    </source>
</evidence>
<evidence type="ECO:0000256" key="2">
    <source>
        <dbReference type="ARBA" id="ARBA00023015"/>
    </source>
</evidence>
<dbReference type="PANTHER" id="PTHR30055">
    <property type="entry name" value="HTH-TYPE TRANSCRIPTIONAL REGULATOR RUTR"/>
    <property type="match status" value="1"/>
</dbReference>
<reference evidence="7 8" key="1">
    <citation type="submission" date="2024-10" db="EMBL/GenBank/DDBJ databases">
        <title>The Natural Products Discovery Center: Release of the First 8490 Sequenced Strains for Exploring Actinobacteria Biosynthetic Diversity.</title>
        <authorList>
            <person name="Kalkreuter E."/>
            <person name="Kautsar S.A."/>
            <person name="Yang D."/>
            <person name="Bader C.D."/>
            <person name="Teijaro C.N."/>
            <person name="Fluegel L."/>
            <person name="Davis C.M."/>
            <person name="Simpson J.R."/>
            <person name="Lauterbach L."/>
            <person name="Steele A.D."/>
            <person name="Gui C."/>
            <person name="Meng S."/>
            <person name="Li G."/>
            <person name="Viehrig K."/>
            <person name="Ye F."/>
            <person name="Su P."/>
            <person name="Kiefer A.F."/>
            <person name="Nichols A."/>
            <person name="Cepeda A.J."/>
            <person name="Yan W."/>
            <person name="Fan B."/>
            <person name="Jiang Y."/>
            <person name="Adhikari A."/>
            <person name="Zheng C.-J."/>
            <person name="Schuster L."/>
            <person name="Cowan T.M."/>
            <person name="Smanski M.J."/>
            <person name="Chevrette M.G."/>
            <person name="De Carvalho L.P.S."/>
            <person name="Shen B."/>
        </authorList>
    </citation>
    <scope>NUCLEOTIDE SEQUENCE [LARGE SCALE GENOMIC DNA]</scope>
    <source>
        <strain evidence="7 8">NPDC000087</strain>
    </source>
</reference>
<dbReference type="PANTHER" id="PTHR30055:SF200">
    <property type="entry name" value="HTH-TYPE TRANSCRIPTIONAL REPRESSOR BDCR"/>
    <property type="match status" value="1"/>
</dbReference>
<dbReference type="InterPro" id="IPR039538">
    <property type="entry name" value="BetI_C"/>
</dbReference>
<dbReference type="Pfam" id="PF00440">
    <property type="entry name" value="TetR_N"/>
    <property type="match status" value="1"/>
</dbReference>
<dbReference type="InterPro" id="IPR009057">
    <property type="entry name" value="Homeodomain-like_sf"/>
</dbReference>
<dbReference type="Proteomes" id="UP001602245">
    <property type="component" value="Unassembled WGS sequence"/>
</dbReference>
<dbReference type="Pfam" id="PF13977">
    <property type="entry name" value="TetR_C_6"/>
    <property type="match status" value="1"/>
</dbReference>
<feature type="domain" description="HTH tetR-type" evidence="6">
    <location>
        <begin position="13"/>
        <end position="73"/>
    </location>
</feature>
<keyword evidence="1" id="KW-0678">Repressor</keyword>
<name>A0ABW6W3V0_9ACTN</name>
<evidence type="ECO:0000256" key="5">
    <source>
        <dbReference type="PROSITE-ProRule" id="PRU00335"/>
    </source>
</evidence>
<dbReference type="SUPFAM" id="SSF48498">
    <property type="entry name" value="Tetracyclin repressor-like, C-terminal domain"/>
    <property type="match status" value="1"/>
</dbReference>
<dbReference type="SUPFAM" id="SSF46689">
    <property type="entry name" value="Homeodomain-like"/>
    <property type="match status" value="1"/>
</dbReference>
<dbReference type="InterPro" id="IPR050109">
    <property type="entry name" value="HTH-type_TetR-like_transc_reg"/>
</dbReference>
<evidence type="ECO:0000256" key="4">
    <source>
        <dbReference type="ARBA" id="ARBA00023163"/>
    </source>
</evidence>
<evidence type="ECO:0000313" key="7">
    <source>
        <dbReference type="EMBL" id="MFF5287974.1"/>
    </source>
</evidence>
<protein>
    <submittedName>
        <fullName evidence="7">TetR/AcrR family transcriptional regulator</fullName>
    </submittedName>
</protein>
<sequence>MSEVIGEARRRSARKRADVLAVACSVVAERGADATRFADVTAATGVGVSTLQYYFGTREDLLIAVFRFAAQSDFDAVGERLAGVADPWERLMAIASHLTGAIGSDTGWRLWVESWRWALRDPELRAEVLGDYTRWHVLLAEIITAGVSAGRFATDAVPMDVARQALALIDGLALPVALGDPQVTGAMAGDLLADALGRLTGLR</sequence>
<dbReference type="RefSeq" id="WP_020518405.1">
    <property type="nucleotide sequence ID" value="NZ_JBIAZU010000001.1"/>
</dbReference>
<dbReference type="EMBL" id="JBIAZU010000001">
    <property type="protein sequence ID" value="MFF5287974.1"/>
    <property type="molecule type" value="Genomic_DNA"/>
</dbReference>
<accession>A0ABW6W3V0</accession>
<evidence type="ECO:0000313" key="8">
    <source>
        <dbReference type="Proteomes" id="UP001602245"/>
    </source>
</evidence>
<dbReference type="InterPro" id="IPR036271">
    <property type="entry name" value="Tet_transcr_reg_TetR-rel_C_sf"/>
</dbReference>
<evidence type="ECO:0000256" key="3">
    <source>
        <dbReference type="ARBA" id="ARBA00023125"/>
    </source>
</evidence>
<comment type="caution">
    <text evidence="7">The sequence shown here is derived from an EMBL/GenBank/DDBJ whole genome shotgun (WGS) entry which is preliminary data.</text>
</comment>
<feature type="DNA-binding region" description="H-T-H motif" evidence="5">
    <location>
        <begin position="36"/>
        <end position="55"/>
    </location>
</feature>
<keyword evidence="2" id="KW-0805">Transcription regulation</keyword>
<keyword evidence="8" id="KW-1185">Reference proteome</keyword>
<dbReference type="Gene3D" id="1.10.357.10">
    <property type="entry name" value="Tetracycline Repressor, domain 2"/>
    <property type="match status" value="1"/>
</dbReference>
<dbReference type="PROSITE" id="PS50977">
    <property type="entry name" value="HTH_TETR_2"/>
    <property type="match status" value="1"/>
</dbReference>
<organism evidence="7 8">
    <name type="scientific">Paractinoplanes globisporus</name>
    <dbReference type="NCBI Taxonomy" id="113565"/>
    <lineage>
        <taxon>Bacteria</taxon>
        <taxon>Bacillati</taxon>
        <taxon>Actinomycetota</taxon>
        <taxon>Actinomycetes</taxon>
        <taxon>Micromonosporales</taxon>
        <taxon>Micromonosporaceae</taxon>
        <taxon>Paractinoplanes</taxon>
    </lineage>
</organism>
<evidence type="ECO:0000259" key="6">
    <source>
        <dbReference type="PROSITE" id="PS50977"/>
    </source>
</evidence>
<keyword evidence="4" id="KW-0804">Transcription</keyword>
<keyword evidence="3 5" id="KW-0238">DNA-binding</keyword>
<proteinExistence type="predicted"/>
<gene>
    <name evidence="7" type="ORF">ACFY35_00950</name>
</gene>
<dbReference type="InterPro" id="IPR001647">
    <property type="entry name" value="HTH_TetR"/>
</dbReference>